<gene>
    <name evidence="1" type="ORF">EX87_16565</name>
</gene>
<keyword evidence="1" id="KW-0614">Plasmid</keyword>
<accession>A0A0F7EI54</accession>
<geneLocation type="plasmid" evidence="1">
    <name>unnamed1</name>
</geneLocation>
<reference evidence="1" key="1">
    <citation type="submission" date="2015-03" db="EMBL/GenBank/DDBJ databases">
        <title>MIGS Cultured Bacterial/Archaeal sample from Brevibacillus laterosporus.</title>
        <authorList>
            <person name="Zeng D."/>
            <person name="Zhu L."/>
            <person name="Dong G."/>
            <person name="Ye W."/>
            <person name="Ren D."/>
            <person name="Wu L."/>
            <person name="Xu J."/>
            <person name="Li G."/>
            <person name="Guo L."/>
        </authorList>
    </citation>
    <scope>NUCLEOTIDE SEQUENCE</scope>
    <source>
        <strain evidence="1">B9</strain>
        <plasmid evidence="1">unnamed1</plasmid>
    </source>
</reference>
<evidence type="ECO:0000313" key="1">
    <source>
        <dbReference type="EMBL" id="AKF95248.1"/>
    </source>
</evidence>
<dbReference type="RefSeq" id="WP_031414267.1">
    <property type="nucleotide sequence ID" value="NZ_CP011075.1"/>
</dbReference>
<name>A0A0F7EI54_BRELA</name>
<organism evidence="1">
    <name type="scientific">Brevibacillus laterosporus</name>
    <name type="common">Bacillus laterosporus</name>
    <dbReference type="NCBI Taxonomy" id="1465"/>
    <lineage>
        <taxon>Bacteria</taxon>
        <taxon>Bacillati</taxon>
        <taxon>Bacillota</taxon>
        <taxon>Bacilli</taxon>
        <taxon>Bacillales</taxon>
        <taxon>Paenibacillaceae</taxon>
        <taxon>Brevibacillus</taxon>
    </lineage>
</organism>
<protein>
    <submittedName>
        <fullName evidence="1">Uncharacterized protein</fullName>
    </submittedName>
</protein>
<proteinExistence type="predicted"/>
<dbReference type="AlphaFoldDB" id="A0A0F7EI54"/>
<sequence length="113" mass="12621">MSIQLSDQTVSAEAVLKSRNHQSLMTIETPITAENIDQIRPTPETISEAKRLFEAEGFVVVSSGITLTVHGTRAQFAKLLGGDWEKGSPMIPKHMEQLVERIVFPEKKPIYFP</sequence>
<dbReference type="EMBL" id="CP011075">
    <property type="protein sequence ID" value="AKF95248.1"/>
    <property type="molecule type" value="Genomic_DNA"/>
</dbReference>